<keyword evidence="4 10" id="KW-0812">Transmembrane</keyword>
<protein>
    <recommendedName>
        <fullName evidence="10">Elongation of fatty acids protein</fullName>
        <ecNumber evidence="10">2.3.1.-</ecNumber>
    </recommendedName>
</protein>
<dbReference type="GO" id="GO:0030148">
    <property type="term" value="P:sphingolipid biosynthetic process"/>
    <property type="evidence" value="ECO:0007669"/>
    <property type="project" value="TreeGrafter"/>
</dbReference>
<keyword evidence="9 10" id="KW-0275">Fatty acid biosynthesis</keyword>
<evidence type="ECO:0000256" key="6">
    <source>
        <dbReference type="ARBA" id="ARBA00022989"/>
    </source>
</evidence>
<keyword evidence="2 10" id="KW-0444">Lipid biosynthesis</keyword>
<dbReference type="OrthoDB" id="434092at2759"/>
<dbReference type="GO" id="GO:0005789">
    <property type="term" value="C:endoplasmic reticulum membrane"/>
    <property type="evidence" value="ECO:0007669"/>
    <property type="project" value="TreeGrafter"/>
</dbReference>
<accession>A0A5A8CET6</accession>
<comment type="subcellular location">
    <subcellularLocation>
        <location evidence="1">Membrane</location>
        <topology evidence="1">Multi-pass membrane protein</topology>
    </subcellularLocation>
</comment>
<keyword evidence="5 10" id="KW-0276">Fatty acid metabolism</keyword>
<dbReference type="AlphaFoldDB" id="A0A5A8CET6"/>
<evidence type="ECO:0000256" key="7">
    <source>
        <dbReference type="ARBA" id="ARBA00023098"/>
    </source>
</evidence>
<feature type="transmembrane region" description="Helical" evidence="10">
    <location>
        <begin position="104"/>
        <end position="123"/>
    </location>
</feature>
<keyword evidence="3 10" id="KW-0808">Transferase</keyword>
<keyword evidence="16" id="KW-1185">Reference proteome</keyword>
<comment type="catalytic activity">
    <reaction evidence="10">
        <text>an acyl-CoA + malonyl-CoA + H(+) = a 3-oxoacyl-CoA + CO2 + CoA</text>
        <dbReference type="Rhea" id="RHEA:50252"/>
        <dbReference type="ChEBI" id="CHEBI:15378"/>
        <dbReference type="ChEBI" id="CHEBI:16526"/>
        <dbReference type="ChEBI" id="CHEBI:57287"/>
        <dbReference type="ChEBI" id="CHEBI:57384"/>
        <dbReference type="ChEBI" id="CHEBI:58342"/>
        <dbReference type="ChEBI" id="CHEBI:90726"/>
    </reaction>
    <physiologicalReaction direction="left-to-right" evidence="10">
        <dbReference type="Rhea" id="RHEA:50253"/>
    </physiologicalReaction>
</comment>
<dbReference type="EMBL" id="VLTO01000041">
    <property type="protein sequence ID" value="KAA0172863.1"/>
    <property type="molecule type" value="Genomic_DNA"/>
</dbReference>
<name>A0A5A8CET6_CAFRO</name>
<dbReference type="EC" id="2.3.1.-" evidence="10"/>
<dbReference type="Pfam" id="PF01151">
    <property type="entry name" value="ELO"/>
    <property type="match status" value="1"/>
</dbReference>
<evidence type="ECO:0000256" key="3">
    <source>
        <dbReference type="ARBA" id="ARBA00022679"/>
    </source>
</evidence>
<feature type="transmembrane region" description="Helical" evidence="10">
    <location>
        <begin position="164"/>
        <end position="185"/>
    </location>
</feature>
<keyword evidence="8 10" id="KW-0472">Membrane</keyword>
<dbReference type="GO" id="GO:0034626">
    <property type="term" value="P:fatty acid elongation, polyunsaturated fatty acid"/>
    <property type="evidence" value="ECO:0007669"/>
    <property type="project" value="TreeGrafter"/>
</dbReference>
<dbReference type="GO" id="GO:0034625">
    <property type="term" value="P:fatty acid elongation, monounsaturated fatty acid"/>
    <property type="evidence" value="ECO:0007669"/>
    <property type="project" value="TreeGrafter"/>
</dbReference>
<dbReference type="Proteomes" id="UP000323011">
    <property type="component" value="Unassembled WGS sequence"/>
</dbReference>
<dbReference type="PANTHER" id="PTHR11157">
    <property type="entry name" value="FATTY ACID ACYL TRANSFERASE-RELATED"/>
    <property type="match status" value="1"/>
</dbReference>
<comment type="similarity">
    <text evidence="10">Belongs to the ELO family.</text>
</comment>
<evidence type="ECO:0000256" key="4">
    <source>
        <dbReference type="ARBA" id="ARBA00022692"/>
    </source>
</evidence>
<evidence type="ECO:0000256" key="5">
    <source>
        <dbReference type="ARBA" id="ARBA00022832"/>
    </source>
</evidence>
<dbReference type="Proteomes" id="UP000322899">
    <property type="component" value="Unassembled WGS sequence"/>
</dbReference>
<reference evidence="15 16" key="1">
    <citation type="submission" date="2019-07" db="EMBL/GenBank/DDBJ databases">
        <title>Genomes of Cafeteria roenbergensis.</title>
        <authorList>
            <person name="Fischer M.G."/>
            <person name="Hackl T."/>
            <person name="Roman M."/>
        </authorList>
    </citation>
    <scope>NUCLEOTIDE SEQUENCE [LARGE SCALE GENOMIC DNA]</scope>
    <source>
        <strain evidence="11 16">BVI</strain>
        <strain evidence="12 18">Cflag</strain>
        <strain evidence="14 15">E4-10P</strain>
        <strain evidence="13 17">RCC970-E3</strain>
    </source>
</reference>
<proteinExistence type="inferred from homology"/>
<evidence type="ECO:0000313" key="17">
    <source>
        <dbReference type="Proteomes" id="UP000324907"/>
    </source>
</evidence>
<dbReference type="Proteomes" id="UP000324907">
    <property type="component" value="Unassembled WGS sequence"/>
</dbReference>
<evidence type="ECO:0000313" key="18">
    <source>
        <dbReference type="Proteomes" id="UP000325113"/>
    </source>
</evidence>
<dbReference type="EMBL" id="VLTL01000035">
    <property type="protein sequence ID" value="KAA0167225.1"/>
    <property type="molecule type" value="Genomic_DNA"/>
</dbReference>
<keyword evidence="6 10" id="KW-1133">Transmembrane helix</keyword>
<comment type="caution">
    <text evidence="11">The sequence shown here is derived from an EMBL/GenBank/DDBJ whole genome shotgun (WGS) entry which is preliminary data.</text>
</comment>
<dbReference type="EMBL" id="VLTN01000029">
    <property type="protein sequence ID" value="KAA0151147.1"/>
    <property type="molecule type" value="Genomic_DNA"/>
</dbReference>
<feature type="transmembrane region" description="Helical" evidence="10">
    <location>
        <begin position="251"/>
        <end position="271"/>
    </location>
</feature>
<dbReference type="GO" id="GO:0019367">
    <property type="term" value="P:fatty acid elongation, saturated fatty acid"/>
    <property type="evidence" value="ECO:0007669"/>
    <property type="project" value="TreeGrafter"/>
</dbReference>
<feature type="transmembrane region" description="Helical" evidence="10">
    <location>
        <begin position="219"/>
        <end position="239"/>
    </location>
</feature>
<dbReference type="EMBL" id="VLTM01000015">
    <property type="protein sequence ID" value="KAA0164896.1"/>
    <property type="molecule type" value="Genomic_DNA"/>
</dbReference>
<organism evidence="11 16">
    <name type="scientific">Cafeteria roenbergensis</name>
    <name type="common">Marine flagellate</name>
    <dbReference type="NCBI Taxonomy" id="33653"/>
    <lineage>
        <taxon>Eukaryota</taxon>
        <taxon>Sar</taxon>
        <taxon>Stramenopiles</taxon>
        <taxon>Bigyra</taxon>
        <taxon>Opalozoa</taxon>
        <taxon>Bicosoecida</taxon>
        <taxon>Cafeteriaceae</taxon>
        <taxon>Cafeteria</taxon>
    </lineage>
</organism>
<evidence type="ECO:0000313" key="11">
    <source>
        <dbReference type="EMBL" id="KAA0151147.1"/>
    </source>
</evidence>
<gene>
    <name evidence="14" type="ORF">FNF27_05617</name>
    <name evidence="13" type="ORF">FNF28_02874</name>
    <name evidence="11" type="ORF">FNF29_04839</name>
    <name evidence="12" type="ORF">FNF31_02219</name>
</gene>
<evidence type="ECO:0000313" key="14">
    <source>
        <dbReference type="EMBL" id="KAA0172863.1"/>
    </source>
</evidence>
<dbReference type="Proteomes" id="UP000325113">
    <property type="component" value="Unassembled WGS sequence"/>
</dbReference>
<feature type="transmembrane region" description="Helical" evidence="10">
    <location>
        <begin position="50"/>
        <end position="68"/>
    </location>
</feature>
<dbReference type="OMA" id="SRFEMVV"/>
<evidence type="ECO:0000313" key="16">
    <source>
        <dbReference type="Proteomes" id="UP000323011"/>
    </source>
</evidence>
<evidence type="ECO:0000256" key="2">
    <source>
        <dbReference type="ARBA" id="ARBA00022516"/>
    </source>
</evidence>
<evidence type="ECO:0000313" key="15">
    <source>
        <dbReference type="Proteomes" id="UP000322899"/>
    </source>
</evidence>
<dbReference type="GO" id="GO:0009922">
    <property type="term" value="F:fatty acid elongase activity"/>
    <property type="evidence" value="ECO:0007669"/>
    <property type="project" value="InterPro"/>
</dbReference>
<dbReference type="InterPro" id="IPR002076">
    <property type="entry name" value="ELO_fam"/>
</dbReference>
<feature type="transmembrane region" description="Helical" evidence="10">
    <location>
        <begin position="283"/>
        <end position="302"/>
    </location>
</feature>
<dbReference type="PANTHER" id="PTHR11157:SF140">
    <property type="entry name" value="ELONGATION OF FATTY ACIDS PROTEIN"/>
    <property type="match status" value="1"/>
</dbReference>
<evidence type="ECO:0000256" key="1">
    <source>
        <dbReference type="ARBA" id="ARBA00004141"/>
    </source>
</evidence>
<evidence type="ECO:0000256" key="10">
    <source>
        <dbReference type="RuleBase" id="RU361115"/>
    </source>
</evidence>
<keyword evidence="7 10" id="KW-0443">Lipid metabolism</keyword>
<dbReference type="GO" id="GO:0042761">
    <property type="term" value="P:very long-chain fatty acid biosynthetic process"/>
    <property type="evidence" value="ECO:0007669"/>
    <property type="project" value="TreeGrafter"/>
</dbReference>
<evidence type="ECO:0000313" key="13">
    <source>
        <dbReference type="EMBL" id="KAA0167225.1"/>
    </source>
</evidence>
<feature type="transmembrane region" description="Helical" evidence="10">
    <location>
        <begin position="192"/>
        <end position="213"/>
    </location>
</feature>
<sequence>MAAGDVMSMLSDFVASSKVAARDFAAGVNPLLDVEQRATKGWWLTELHEALAVVAVYLVIVIVGKILYQAPKARAASAKPEGVPTWSEVGQRLAAKPVMSAVKLAYNITQVVLCLWMVVYSIMNAQAAGYIDYYLEKGTICIPTSKMPSLDNSQRTDAENNLAFVLWVFYLSKVLDFMDTLFIVIEGKWQQFTFLHVFHHFSIFSVYWVNIYTGYDGDIWFTIVANGTIHAIMYYYYTLTTLGARPWWKSLLTYAQMAQFIAMMVQGAYLYSNPDCGFPKPIAAAYFFYIMLLFVLFARFAAGAYCSKPSRKVKDE</sequence>
<evidence type="ECO:0000313" key="12">
    <source>
        <dbReference type="EMBL" id="KAA0164896.1"/>
    </source>
</evidence>
<evidence type="ECO:0000256" key="8">
    <source>
        <dbReference type="ARBA" id="ARBA00023136"/>
    </source>
</evidence>
<evidence type="ECO:0000256" key="9">
    <source>
        <dbReference type="ARBA" id="ARBA00023160"/>
    </source>
</evidence>